<evidence type="ECO:0000256" key="1">
    <source>
        <dbReference type="SAM" id="MobiDB-lite"/>
    </source>
</evidence>
<evidence type="ECO:0000259" key="3">
    <source>
        <dbReference type="PROSITE" id="PS50011"/>
    </source>
</evidence>
<feature type="transmembrane region" description="Helical" evidence="2">
    <location>
        <begin position="829"/>
        <end position="846"/>
    </location>
</feature>
<reference evidence="5" key="1">
    <citation type="journal article" date="2019" name="Int. J. Syst. Evol. Microbiol.">
        <title>The Global Catalogue of Microorganisms (GCM) 10K type strain sequencing project: providing services to taxonomists for standard genome sequencing and annotation.</title>
        <authorList>
            <consortium name="The Broad Institute Genomics Platform"/>
            <consortium name="The Broad Institute Genome Sequencing Center for Infectious Disease"/>
            <person name="Wu L."/>
            <person name="Ma J."/>
        </authorList>
    </citation>
    <scope>NUCLEOTIDE SEQUENCE [LARGE SCALE GENOMIC DNA]</scope>
    <source>
        <strain evidence="5">CGMCC 4.7382</strain>
    </source>
</reference>
<dbReference type="EMBL" id="JBHTBH010000011">
    <property type="protein sequence ID" value="MFC7330276.1"/>
    <property type="molecule type" value="Genomic_DNA"/>
</dbReference>
<dbReference type="InterPro" id="IPR011009">
    <property type="entry name" value="Kinase-like_dom_sf"/>
</dbReference>
<accession>A0ABW2KLZ7</accession>
<name>A0ABW2KLZ7_9ACTN</name>
<keyword evidence="2" id="KW-0472">Membrane</keyword>
<protein>
    <submittedName>
        <fullName evidence="4">Protein kinase</fullName>
    </submittedName>
</protein>
<keyword evidence="4" id="KW-0418">Kinase</keyword>
<feature type="compositionally biased region" description="Low complexity" evidence="1">
    <location>
        <begin position="75"/>
        <end position="84"/>
    </location>
</feature>
<dbReference type="SMART" id="SM00220">
    <property type="entry name" value="S_TKc"/>
    <property type="match status" value="1"/>
</dbReference>
<feature type="domain" description="Protein kinase" evidence="3">
    <location>
        <begin position="128"/>
        <end position="393"/>
    </location>
</feature>
<dbReference type="PANTHER" id="PTHR24359:SF1">
    <property type="entry name" value="INHIBITOR OF NUCLEAR FACTOR KAPPA-B KINASE EPSILON SUBUNIT HOMOLOG 1-RELATED"/>
    <property type="match status" value="1"/>
</dbReference>
<feature type="compositionally biased region" description="Basic and acidic residues" evidence="1">
    <location>
        <begin position="691"/>
        <end position="700"/>
    </location>
</feature>
<evidence type="ECO:0000313" key="4">
    <source>
        <dbReference type="EMBL" id="MFC7330276.1"/>
    </source>
</evidence>
<dbReference type="Gene3D" id="1.10.510.10">
    <property type="entry name" value="Transferase(Phosphotransferase) domain 1"/>
    <property type="match status" value="1"/>
</dbReference>
<dbReference type="InterPro" id="IPR000719">
    <property type="entry name" value="Prot_kinase_dom"/>
</dbReference>
<keyword evidence="2" id="KW-0812">Transmembrane</keyword>
<proteinExistence type="predicted"/>
<feature type="region of interest" description="Disordered" evidence="1">
    <location>
        <begin position="1"/>
        <end position="32"/>
    </location>
</feature>
<gene>
    <name evidence="4" type="ORF">ACFQRF_21350</name>
</gene>
<feature type="region of interest" description="Disordered" evidence="1">
    <location>
        <begin position="691"/>
        <end position="715"/>
    </location>
</feature>
<dbReference type="Proteomes" id="UP001596540">
    <property type="component" value="Unassembled WGS sequence"/>
</dbReference>
<dbReference type="PROSITE" id="PS50011">
    <property type="entry name" value="PROTEIN_KINASE_DOM"/>
    <property type="match status" value="1"/>
</dbReference>
<dbReference type="Pfam" id="PF00069">
    <property type="entry name" value="Pkinase"/>
    <property type="match status" value="1"/>
</dbReference>
<sequence length="894" mass="98762">MVTPEPSDPSAPTQKVEPAAATTRLEREQGRTRWITAVLRPGARAAEHQGADAERTEHLAARTRRFGAPGGGPAGTRADGPDPAGSGTWWHRLLAPLLAWWARLVGRLVTSPAGDTDYAVPAELRRRYTVLGHIGSGGEAMVYLAEPAGRSTAQRGADGSAPTRRLALKVYRPGHDINRELLERLRARGTAAPHTPAIHGYGHALSSWGEQVAWEAQEYFPEGSLRGLIDQAPLSDERAREVVAAVAACLHHWQDELQHNHTDVKPENLLIRQLDPPVFALTDFGGAVRATMSRVYGGLAITEDYAAPEVVEGRREAPAAWWSLGVMVHEMLTGRRPPRGENWLTARNTEVDVSAITDERWRLLARGLLTPAPDARWGHTQVTQWLDGQTPRLERVRRHAPIRFADVSHDDPPSLAFDLLDRSDKGEIWLGSHWATLRTWLDREVRDYTFDRGYLTRLADHPEQAHLTISALAARFVPGMPPRYRGHEVTAEGVRALATGDGSRYPTLREAIELGALGLAARHWCGHPACRSEGTNRCALLERVQHEVPLVMEQVELTVNRLGRSGLADFTRPARHEWDAAWALAVELVLDPDADQRHRRRLRAQSWHPAQRSDAPRVDWWRELCRTGLRGRVSEVDTNAALVGSQLLLPCAARAGAKVRERDRRDASARWRHRWDQITAAVSGGWAGLRDRVGDGRRPPQEGSAATRYGPQWARRRDGRPLADWEREVLDPKNPAERKRADRAMRRLKRAMRAGRCRRYAYPAGVLGIVDGLGHWLWTSVGLYSSLPFMESARLGLTEFSGNAVMGGLSRVATNLLGLLPGDVAQGPWFPVLLGVALLVLARTAGNGRLGSRVQLTARALVRLGAVLMVLRLLASGLFLLGMGVLIPLSLVTG</sequence>
<dbReference type="PANTHER" id="PTHR24359">
    <property type="entry name" value="SERINE/THREONINE-PROTEIN KINASE SBK1"/>
    <property type="match status" value="1"/>
</dbReference>
<evidence type="ECO:0000313" key="5">
    <source>
        <dbReference type="Proteomes" id="UP001596540"/>
    </source>
</evidence>
<evidence type="ECO:0000256" key="2">
    <source>
        <dbReference type="SAM" id="Phobius"/>
    </source>
</evidence>
<feature type="region of interest" description="Disordered" evidence="1">
    <location>
        <begin position="63"/>
        <end position="84"/>
    </location>
</feature>
<feature type="transmembrane region" description="Helical" evidence="2">
    <location>
        <begin position="867"/>
        <end position="891"/>
    </location>
</feature>
<keyword evidence="5" id="KW-1185">Reference proteome</keyword>
<dbReference type="RefSeq" id="WP_379872920.1">
    <property type="nucleotide sequence ID" value="NZ_JBHTBH010000011.1"/>
</dbReference>
<dbReference type="GO" id="GO:0016301">
    <property type="term" value="F:kinase activity"/>
    <property type="evidence" value="ECO:0007669"/>
    <property type="project" value="UniProtKB-KW"/>
</dbReference>
<keyword evidence="2" id="KW-1133">Transmembrane helix</keyword>
<comment type="caution">
    <text evidence="4">The sequence shown here is derived from an EMBL/GenBank/DDBJ whole genome shotgun (WGS) entry which is preliminary data.</text>
</comment>
<organism evidence="4 5">
    <name type="scientific">Marinactinospora rubrisoli</name>
    <dbReference type="NCBI Taxonomy" id="2715399"/>
    <lineage>
        <taxon>Bacteria</taxon>
        <taxon>Bacillati</taxon>
        <taxon>Actinomycetota</taxon>
        <taxon>Actinomycetes</taxon>
        <taxon>Streptosporangiales</taxon>
        <taxon>Nocardiopsidaceae</taxon>
        <taxon>Marinactinospora</taxon>
    </lineage>
</organism>
<dbReference type="SUPFAM" id="SSF56112">
    <property type="entry name" value="Protein kinase-like (PK-like)"/>
    <property type="match status" value="1"/>
</dbReference>
<keyword evidence="4" id="KW-0808">Transferase</keyword>